<protein>
    <recommendedName>
        <fullName evidence="7">Histidine--tRNA ligase</fullName>
        <ecNumber evidence="7">6.1.1.21</ecNumber>
    </recommendedName>
    <alternativeName>
        <fullName evidence="7">Histidyl-tRNA synthetase</fullName>
        <shortName evidence="7">HisRS</shortName>
    </alternativeName>
</protein>
<dbReference type="PROSITE" id="PS50862">
    <property type="entry name" value="AA_TRNA_LIGASE_II"/>
    <property type="match status" value="1"/>
</dbReference>
<evidence type="ECO:0000256" key="6">
    <source>
        <dbReference type="ARBA" id="ARBA00047639"/>
    </source>
</evidence>
<sequence length="421" mass="49512">MKNINIRPKGTYDLYGQRANLFLEIRDKIFLVSNLFNYKYIETPIFEFSEVFFTSGDESDLVSKELYEFKDKSNRSLSLRAEGTAPVMRALVENKIYLENKKYFYFGPMFRYENPQKGRNRQFYQAGFEFINLSEDFRSSAYEKIEVLLLAIKMLKELNFSNYKIKINFLASRSTRKQYILALKQYFLKYSSQLSSTSQQRLAKNPLRILDDKIDAEKEFVKNAPKINAFYTPEEQEEFNFINKLLKSNQIQFEIDYNLVRGLDYYDNLVFEFIADSPFLGTKSTILGGGCYNNLIANFGMPAAKGIGFGFGVDRFLEIQLPNYKKEHQIDFYCLSFNFAELEKLNEIARILRDNNYVVEFNKKPTSFTKGFKKALKTKTKYLLFFEKNQLENTITCKKIETNENKVFNISDLSNLKNFNF</sequence>
<feature type="domain" description="Aminoacyl-transfer RNA synthetases class-II family profile" evidence="9">
    <location>
        <begin position="30"/>
        <end position="317"/>
    </location>
</feature>
<dbReference type="InterPro" id="IPR004516">
    <property type="entry name" value="HisRS/HisZ"/>
</dbReference>
<dbReference type="InterPro" id="IPR036621">
    <property type="entry name" value="Anticodon-bd_dom_sf"/>
</dbReference>
<accession>C5J714</accession>
<comment type="subcellular location">
    <subcellularLocation>
        <location evidence="7">Cytoplasm</location>
    </subcellularLocation>
</comment>
<evidence type="ECO:0000256" key="1">
    <source>
        <dbReference type="ARBA" id="ARBA00008226"/>
    </source>
</evidence>
<evidence type="ECO:0000256" key="3">
    <source>
        <dbReference type="ARBA" id="ARBA00022741"/>
    </source>
</evidence>
<dbReference type="GO" id="GO:0006427">
    <property type="term" value="P:histidyl-tRNA aminoacylation"/>
    <property type="evidence" value="ECO:0007669"/>
    <property type="project" value="UniProtKB-UniRule"/>
</dbReference>
<feature type="binding site" evidence="8">
    <location>
        <position position="111"/>
    </location>
    <ligand>
        <name>L-histidine</name>
        <dbReference type="ChEBI" id="CHEBI:57595"/>
    </ligand>
</feature>
<name>C5J714_MESCH</name>
<dbReference type="Gene3D" id="3.30.930.10">
    <property type="entry name" value="Bira Bifunctional Protein, Domain 2"/>
    <property type="match status" value="1"/>
</dbReference>
<keyword evidence="11" id="KW-1185">Reference proteome</keyword>
<comment type="similarity">
    <text evidence="1 7">Belongs to the class-II aminoacyl-tRNA synthetase family.</text>
</comment>
<feature type="binding site" evidence="8">
    <location>
        <begin position="265"/>
        <end position="266"/>
    </location>
    <ligand>
        <name>L-histidine</name>
        <dbReference type="ChEBI" id="CHEBI:57595"/>
    </ligand>
</feature>
<dbReference type="InterPro" id="IPR045864">
    <property type="entry name" value="aa-tRNA-synth_II/BPL/LPL"/>
</dbReference>
<dbReference type="InterPro" id="IPR006195">
    <property type="entry name" value="aa-tRNA-synth_II"/>
</dbReference>
<evidence type="ECO:0000256" key="7">
    <source>
        <dbReference type="HAMAP-Rule" id="MF_00127"/>
    </source>
</evidence>
<dbReference type="EMBL" id="FM864216">
    <property type="protein sequence ID" value="CAT05277.1"/>
    <property type="molecule type" value="Genomic_DNA"/>
</dbReference>
<dbReference type="Proteomes" id="UP000001491">
    <property type="component" value="Chromosome"/>
</dbReference>
<dbReference type="EC" id="6.1.1.21" evidence="7"/>
<keyword evidence="7" id="KW-0436">Ligase</keyword>
<dbReference type="InterPro" id="IPR041715">
    <property type="entry name" value="HisRS-like_core"/>
</dbReference>
<dbReference type="Pfam" id="PF03129">
    <property type="entry name" value="HGTP_anticodon"/>
    <property type="match status" value="1"/>
</dbReference>
<dbReference type="CDD" id="cd00773">
    <property type="entry name" value="HisRS-like_core"/>
    <property type="match status" value="1"/>
</dbReference>
<dbReference type="SUPFAM" id="SSF55681">
    <property type="entry name" value="Class II aaRS and biotin synthetases"/>
    <property type="match status" value="1"/>
</dbReference>
<evidence type="ECO:0000256" key="2">
    <source>
        <dbReference type="ARBA" id="ARBA00022490"/>
    </source>
</evidence>
<dbReference type="KEGG" id="mco:MCJ_005800"/>
<proteinExistence type="inferred from homology"/>
<gene>
    <name evidence="7 10" type="primary">hisS</name>
    <name evidence="10" type="ordered locus">MCJ_005800</name>
</gene>
<keyword evidence="2 7" id="KW-0963">Cytoplasm</keyword>
<feature type="binding site" evidence="8">
    <location>
        <position position="261"/>
    </location>
    <ligand>
        <name>L-histidine</name>
        <dbReference type="ChEBI" id="CHEBI:57595"/>
    </ligand>
</feature>
<feature type="binding site" evidence="8">
    <location>
        <position position="125"/>
    </location>
    <ligand>
        <name>L-histidine</name>
        <dbReference type="ChEBI" id="CHEBI:57595"/>
    </ligand>
</feature>
<keyword evidence="7" id="KW-0648">Protein biosynthesis</keyword>
<dbReference type="PANTHER" id="PTHR43707:SF1">
    <property type="entry name" value="HISTIDINE--TRNA LIGASE, MITOCHONDRIAL-RELATED"/>
    <property type="match status" value="1"/>
</dbReference>
<dbReference type="AlphaFoldDB" id="C5J714"/>
<dbReference type="GO" id="GO:0005524">
    <property type="term" value="F:ATP binding"/>
    <property type="evidence" value="ECO:0007669"/>
    <property type="project" value="UniProtKB-UniRule"/>
</dbReference>
<evidence type="ECO:0000256" key="4">
    <source>
        <dbReference type="ARBA" id="ARBA00022840"/>
    </source>
</evidence>
<dbReference type="HOGENOM" id="CLU_025113_1_2_14"/>
<dbReference type="eggNOG" id="COG0124">
    <property type="taxonomic scope" value="Bacteria"/>
</dbReference>
<dbReference type="Pfam" id="PF13393">
    <property type="entry name" value="tRNA-synt_His"/>
    <property type="match status" value="1"/>
</dbReference>
<evidence type="ECO:0000256" key="8">
    <source>
        <dbReference type="PIRSR" id="PIRSR001549-1"/>
    </source>
</evidence>
<comment type="subunit">
    <text evidence="7">Homodimer.</text>
</comment>
<dbReference type="HAMAP" id="MF_00127">
    <property type="entry name" value="His_tRNA_synth"/>
    <property type="match status" value="1"/>
</dbReference>
<keyword evidence="3 7" id="KW-0547">Nucleotide-binding</keyword>
<feature type="binding site" evidence="8">
    <location>
        <begin position="82"/>
        <end position="84"/>
    </location>
    <ligand>
        <name>L-histidine</name>
        <dbReference type="ChEBI" id="CHEBI:57595"/>
    </ligand>
</feature>
<dbReference type="GO" id="GO:0004821">
    <property type="term" value="F:histidine-tRNA ligase activity"/>
    <property type="evidence" value="ECO:0007669"/>
    <property type="project" value="UniProtKB-UniRule"/>
</dbReference>
<comment type="catalytic activity">
    <reaction evidence="6 7">
        <text>tRNA(His) + L-histidine + ATP = L-histidyl-tRNA(His) + AMP + diphosphate + H(+)</text>
        <dbReference type="Rhea" id="RHEA:17313"/>
        <dbReference type="Rhea" id="RHEA-COMP:9665"/>
        <dbReference type="Rhea" id="RHEA-COMP:9689"/>
        <dbReference type="ChEBI" id="CHEBI:15378"/>
        <dbReference type="ChEBI" id="CHEBI:30616"/>
        <dbReference type="ChEBI" id="CHEBI:33019"/>
        <dbReference type="ChEBI" id="CHEBI:57595"/>
        <dbReference type="ChEBI" id="CHEBI:78442"/>
        <dbReference type="ChEBI" id="CHEBI:78527"/>
        <dbReference type="ChEBI" id="CHEBI:456215"/>
        <dbReference type="EC" id="6.1.1.21"/>
    </reaction>
</comment>
<keyword evidence="4 7" id="KW-0067">ATP-binding</keyword>
<dbReference type="PANTHER" id="PTHR43707">
    <property type="entry name" value="HISTIDYL-TRNA SYNTHETASE"/>
    <property type="match status" value="1"/>
</dbReference>
<keyword evidence="5 7" id="KW-0030">Aminoacyl-tRNA synthetase</keyword>
<reference evidence="11" key="1">
    <citation type="journal article" date="2009" name="BMC Bioinformatics">
        <title>The Mycoplasma conjunctivae genome sequencing, annotation and analysis.</title>
        <authorList>
            <person name="Calderon-Copete S.P."/>
            <person name="Wigger G."/>
            <person name="Wunderlin C."/>
            <person name="Schmidheini T."/>
            <person name="Frey J."/>
            <person name="Quail M.A."/>
            <person name="Falquet L."/>
        </authorList>
    </citation>
    <scope>NUCLEOTIDE SEQUENCE [LARGE SCALE GENOMIC DNA]</scope>
    <source>
        <strain evidence="11">ATCC 25834 / NCTC 10147 / HRC/581</strain>
    </source>
</reference>
<evidence type="ECO:0000259" key="9">
    <source>
        <dbReference type="PROSITE" id="PS50862"/>
    </source>
</evidence>
<dbReference type="PIRSF" id="PIRSF001549">
    <property type="entry name" value="His-tRNA_synth"/>
    <property type="match status" value="1"/>
</dbReference>
<evidence type="ECO:0000313" key="11">
    <source>
        <dbReference type="Proteomes" id="UP000001491"/>
    </source>
</evidence>
<evidence type="ECO:0000256" key="5">
    <source>
        <dbReference type="ARBA" id="ARBA00023146"/>
    </source>
</evidence>
<evidence type="ECO:0000313" key="10">
    <source>
        <dbReference type="EMBL" id="CAT05277.1"/>
    </source>
</evidence>
<dbReference type="NCBIfam" id="TIGR00442">
    <property type="entry name" value="hisS"/>
    <property type="match status" value="1"/>
</dbReference>
<dbReference type="SUPFAM" id="SSF52954">
    <property type="entry name" value="Class II aaRS ABD-related"/>
    <property type="match status" value="1"/>
</dbReference>
<dbReference type="GO" id="GO:0005737">
    <property type="term" value="C:cytoplasm"/>
    <property type="evidence" value="ECO:0007669"/>
    <property type="project" value="UniProtKB-SubCell"/>
</dbReference>
<organism evidence="10 11">
    <name type="scientific">Mesomycoplasma conjunctivae (strain ATCC 25834 / NCTC 10147 / HRC/581)</name>
    <name type="common">Mycoplasma conjunctivae</name>
    <dbReference type="NCBI Taxonomy" id="572263"/>
    <lineage>
        <taxon>Bacteria</taxon>
        <taxon>Bacillati</taxon>
        <taxon>Mycoplasmatota</taxon>
        <taxon>Mycoplasmoidales</taxon>
        <taxon>Metamycoplasmataceae</taxon>
        <taxon>Mesomycoplasma</taxon>
    </lineage>
</organism>
<feature type="binding site" evidence="8">
    <location>
        <position position="129"/>
    </location>
    <ligand>
        <name>L-histidine</name>
        <dbReference type="ChEBI" id="CHEBI:57595"/>
    </ligand>
</feature>
<dbReference type="InterPro" id="IPR015807">
    <property type="entry name" value="His-tRNA-ligase"/>
</dbReference>
<dbReference type="InterPro" id="IPR004154">
    <property type="entry name" value="Anticodon-bd"/>
</dbReference>
<dbReference type="Gene3D" id="3.40.50.800">
    <property type="entry name" value="Anticodon-binding domain"/>
    <property type="match status" value="1"/>
</dbReference>